<feature type="region of interest" description="Disordered" evidence="3">
    <location>
        <begin position="519"/>
        <end position="547"/>
    </location>
</feature>
<organism evidence="5 6">
    <name type="scientific">Rhynchophorus ferrugineus</name>
    <name type="common">Red palm weevil</name>
    <name type="synonym">Curculio ferrugineus</name>
    <dbReference type="NCBI Taxonomy" id="354439"/>
    <lineage>
        <taxon>Eukaryota</taxon>
        <taxon>Metazoa</taxon>
        <taxon>Ecdysozoa</taxon>
        <taxon>Arthropoda</taxon>
        <taxon>Hexapoda</taxon>
        <taxon>Insecta</taxon>
        <taxon>Pterygota</taxon>
        <taxon>Neoptera</taxon>
        <taxon>Endopterygota</taxon>
        <taxon>Coleoptera</taxon>
        <taxon>Polyphaga</taxon>
        <taxon>Cucujiformia</taxon>
        <taxon>Curculionidae</taxon>
        <taxon>Dryophthorinae</taxon>
        <taxon>Rhynchophorus</taxon>
    </lineage>
</organism>
<dbReference type="CDD" id="cd00590">
    <property type="entry name" value="RRM_SF"/>
    <property type="match status" value="1"/>
</dbReference>
<dbReference type="Gene3D" id="3.30.70.330">
    <property type="match status" value="3"/>
</dbReference>
<evidence type="ECO:0000256" key="2">
    <source>
        <dbReference type="PROSITE-ProRule" id="PRU00176"/>
    </source>
</evidence>
<dbReference type="OrthoDB" id="610462at2759"/>
<comment type="caution">
    <text evidence="5">The sequence shown here is derived from an EMBL/GenBank/DDBJ whole genome shotgun (WGS) entry which is preliminary data.</text>
</comment>
<feature type="compositionally biased region" description="Basic residues" evidence="3">
    <location>
        <begin position="16"/>
        <end position="25"/>
    </location>
</feature>
<sequence length="660" mass="72970">MSGKADKAVMKNIPDKRKKRLGKNNKAPIIKKPKSCINKLVKSRDFPAIFLYEYKLGHNIEEAMSNIVCAFGEDSVDKGTLQKWYKKFEIGDTNLDDEELNPGSNLVDDENWKALIDLIKYQTKAMSEERERSRDRSRRDRPSRFSESNRDRSMDRGRDRGGAKSSMNRVYVSNIPYEYRWQDIKDLFREQVGDVAFVEMFVDDNDKPRGCGIVEFSDASSVKKCIELMQRYEVKGRKLVIKEDSGNMRDSYGNLIGGNKRSRIDDRYRDDRESRNSGAGNALRQDDSKWGNTYGLSTHFLESLHIDAPLCNRVFVANLEYNVDKKKLKEVFRLAGRVVRVDLPIDKDGRSRGFAVVEYDHPVEAVQAISMLHNQVLYDRTMTVRMDRANENVKLPEGLKSVGMGLGQGGEPLRNVVHNLPSGGLGAQTGPGILGTVPNNALSVASALSGLNNVSALGNLNPSVLGAANLSGLTSNFLQNGLGGNTDLQTLMGSNSGMMSHQNQNQPMSGMQSGSNNMGGGTGGMNMGSSGTGGGGQGGYGRGNDGYDMNAPVTYPTNYGSTGRGNSNQQGYGAANNMMKSNPDNKGFSRKVLVSNLPPSASFKLLQEKLNEFGEISYWEEKSAGSFLIVYANEWQAERAIKNLDKARINGRFIEARTYY</sequence>
<dbReference type="SUPFAM" id="SSF54928">
    <property type="entry name" value="RNA-binding domain, RBD"/>
    <property type="match status" value="2"/>
</dbReference>
<dbReference type="AlphaFoldDB" id="A0A834M623"/>
<dbReference type="InterPro" id="IPR041426">
    <property type="entry name" value="Mos1_HTH"/>
</dbReference>
<feature type="compositionally biased region" description="Basic and acidic residues" evidence="3">
    <location>
        <begin position="127"/>
        <end position="162"/>
    </location>
</feature>
<gene>
    <name evidence="5" type="ORF">GWI33_014050</name>
</gene>
<keyword evidence="1 2" id="KW-0694">RNA-binding</keyword>
<dbReference type="EMBL" id="JAACXV010013530">
    <property type="protein sequence ID" value="KAF7273236.1"/>
    <property type="molecule type" value="Genomic_DNA"/>
</dbReference>
<reference evidence="5" key="1">
    <citation type="submission" date="2020-08" db="EMBL/GenBank/DDBJ databases">
        <title>Genome sequencing and assembly of the red palm weevil Rhynchophorus ferrugineus.</title>
        <authorList>
            <person name="Dias G.B."/>
            <person name="Bergman C.M."/>
            <person name="Manee M."/>
        </authorList>
    </citation>
    <scope>NUCLEOTIDE SEQUENCE</scope>
    <source>
        <strain evidence="5">AA-2017</strain>
        <tissue evidence="5">Whole larva</tissue>
    </source>
</reference>
<feature type="compositionally biased region" description="Gly residues" evidence="3">
    <location>
        <begin position="519"/>
        <end position="544"/>
    </location>
</feature>
<dbReference type="PANTHER" id="PTHR23003">
    <property type="entry name" value="RNA RECOGNITION MOTIF RRM DOMAIN CONTAINING PROTEIN"/>
    <property type="match status" value="1"/>
</dbReference>
<dbReference type="SMART" id="SM00360">
    <property type="entry name" value="RRM"/>
    <property type="match status" value="3"/>
</dbReference>
<feature type="domain" description="RRM" evidence="4">
    <location>
        <begin position="168"/>
        <end position="246"/>
    </location>
</feature>
<proteinExistence type="predicted"/>
<evidence type="ECO:0000313" key="6">
    <source>
        <dbReference type="Proteomes" id="UP000625711"/>
    </source>
</evidence>
<feature type="domain" description="RRM" evidence="4">
    <location>
        <begin position="590"/>
        <end position="660"/>
    </location>
</feature>
<dbReference type="FunFam" id="3.30.70.330:FF:000531">
    <property type="entry name" value="Myelin expression factor 2"/>
    <property type="match status" value="1"/>
</dbReference>
<evidence type="ECO:0000313" key="5">
    <source>
        <dbReference type="EMBL" id="KAF7273236.1"/>
    </source>
</evidence>
<keyword evidence="6" id="KW-1185">Reference proteome</keyword>
<accession>A0A834M623</accession>
<feature type="region of interest" description="Disordered" evidence="3">
    <location>
        <begin position="127"/>
        <end position="165"/>
    </location>
</feature>
<dbReference type="GO" id="GO:0005634">
    <property type="term" value="C:nucleus"/>
    <property type="evidence" value="ECO:0007669"/>
    <property type="project" value="TreeGrafter"/>
</dbReference>
<dbReference type="Pfam" id="PF17906">
    <property type="entry name" value="HTH_48"/>
    <property type="match status" value="1"/>
</dbReference>
<feature type="compositionally biased region" description="Basic and acidic residues" evidence="3">
    <location>
        <begin position="1"/>
        <end position="15"/>
    </location>
</feature>
<dbReference type="GO" id="GO:0003729">
    <property type="term" value="F:mRNA binding"/>
    <property type="evidence" value="ECO:0007669"/>
    <property type="project" value="TreeGrafter"/>
</dbReference>
<name>A0A834M623_RHYFE</name>
<dbReference type="Proteomes" id="UP000625711">
    <property type="component" value="Unassembled WGS sequence"/>
</dbReference>
<dbReference type="GO" id="GO:0005737">
    <property type="term" value="C:cytoplasm"/>
    <property type="evidence" value="ECO:0007669"/>
    <property type="project" value="TreeGrafter"/>
</dbReference>
<protein>
    <recommendedName>
        <fullName evidence="4">RRM domain-containing protein</fullName>
    </recommendedName>
</protein>
<evidence type="ECO:0000256" key="1">
    <source>
        <dbReference type="ARBA" id="ARBA00022884"/>
    </source>
</evidence>
<dbReference type="InterPro" id="IPR035979">
    <property type="entry name" value="RBD_domain_sf"/>
</dbReference>
<feature type="region of interest" description="Disordered" evidence="3">
    <location>
        <begin position="1"/>
        <end position="25"/>
    </location>
</feature>
<dbReference type="PANTHER" id="PTHR23003:SF3">
    <property type="entry name" value="FI21236P1-RELATED"/>
    <property type="match status" value="1"/>
</dbReference>
<dbReference type="InterPro" id="IPR012677">
    <property type="entry name" value="Nucleotide-bd_a/b_plait_sf"/>
</dbReference>
<dbReference type="PROSITE" id="PS50102">
    <property type="entry name" value="RRM"/>
    <property type="match status" value="3"/>
</dbReference>
<evidence type="ECO:0000259" key="4">
    <source>
        <dbReference type="PROSITE" id="PS50102"/>
    </source>
</evidence>
<feature type="domain" description="RRM" evidence="4">
    <location>
        <begin position="312"/>
        <end position="389"/>
    </location>
</feature>
<dbReference type="InterPro" id="IPR000504">
    <property type="entry name" value="RRM_dom"/>
</dbReference>
<dbReference type="Gene3D" id="1.10.10.1450">
    <property type="match status" value="1"/>
</dbReference>
<dbReference type="InterPro" id="IPR050374">
    <property type="entry name" value="RRT5_SRSF_SR"/>
</dbReference>
<evidence type="ECO:0000256" key="3">
    <source>
        <dbReference type="SAM" id="MobiDB-lite"/>
    </source>
</evidence>
<dbReference type="Pfam" id="PF00076">
    <property type="entry name" value="RRM_1"/>
    <property type="match status" value="3"/>
</dbReference>